<protein>
    <recommendedName>
        <fullName evidence="3">Esterase</fullName>
    </recommendedName>
</protein>
<dbReference type="Pfam" id="PF00756">
    <property type="entry name" value="Esterase"/>
    <property type="match status" value="1"/>
</dbReference>
<organism evidence="1 2">
    <name type="scientific">Pseudoxanthomonas suwonensis</name>
    <dbReference type="NCBI Taxonomy" id="314722"/>
    <lineage>
        <taxon>Bacteria</taxon>
        <taxon>Pseudomonadati</taxon>
        <taxon>Pseudomonadota</taxon>
        <taxon>Gammaproteobacteria</taxon>
        <taxon>Lysobacterales</taxon>
        <taxon>Lysobacteraceae</taxon>
        <taxon>Pseudoxanthomonas</taxon>
    </lineage>
</organism>
<dbReference type="InterPro" id="IPR000801">
    <property type="entry name" value="Esterase-like"/>
</dbReference>
<dbReference type="KEGG" id="psuw:WQ53_09935"/>
<dbReference type="EMBL" id="CP011144">
    <property type="protein sequence ID" value="AKC88331.1"/>
    <property type="molecule type" value="Genomic_DNA"/>
</dbReference>
<reference evidence="1 2" key="1">
    <citation type="journal article" date="2015" name="Genome Announc.">
        <title>Complete Genome Sequence of Pseudoxanthomonas suwonensis Strain J1, a Cellulose-Degrading Bacterium Isolated from Leaf- and Wood-Enriched Soil.</title>
        <authorList>
            <person name="Hou L."/>
            <person name="Jiang J."/>
            <person name="Xu Z."/>
            <person name="Zhou Y."/>
            <person name="Leung F.C."/>
        </authorList>
    </citation>
    <scope>NUCLEOTIDE SEQUENCE [LARGE SCALE GENOMIC DNA]</scope>
    <source>
        <strain evidence="1 2">J1</strain>
    </source>
</reference>
<proteinExistence type="predicted"/>
<dbReference type="AlphaFoldDB" id="A0A0E3UPT1"/>
<dbReference type="InterPro" id="IPR029058">
    <property type="entry name" value="AB_hydrolase_fold"/>
</dbReference>
<evidence type="ECO:0008006" key="3">
    <source>
        <dbReference type="Google" id="ProtNLM"/>
    </source>
</evidence>
<sequence>MQETLLLPSRHVPQRAVRIWLPPGYPEPGRRYPVLYMHDGQNVFARAPSSGSGFGSWETELAMERLLAQDRIRPAIVVAIDNTSNRTGEYMPEAAYRMAQARDRPVGSSRGALVGEQDIRSDAYLRFIVGELKPYVDAHYRTGPGPEDTFIMGSSMGGLISLYAISEYPEVFGAAAALSTHWPIGDGITVEYLRTRLPDPATHRLYLDRGTETLDASYGVYQDQVDRLLEERGYVKGRGFESRVFEGAEHNETSWAQRLEIPLEFLLGE</sequence>
<dbReference type="PANTHER" id="PTHR48098">
    <property type="entry name" value="ENTEROCHELIN ESTERASE-RELATED"/>
    <property type="match status" value="1"/>
</dbReference>
<evidence type="ECO:0000313" key="1">
    <source>
        <dbReference type="EMBL" id="AKC88331.1"/>
    </source>
</evidence>
<dbReference type="SUPFAM" id="SSF53474">
    <property type="entry name" value="alpha/beta-Hydrolases"/>
    <property type="match status" value="1"/>
</dbReference>
<dbReference type="PATRIC" id="fig|314722.6.peg.2132"/>
<dbReference type="InterPro" id="IPR050583">
    <property type="entry name" value="Mycobacterial_A85_antigen"/>
</dbReference>
<keyword evidence="2" id="KW-1185">Reference proteome</keyword>
<gene>
    <name evidence="1" type="ORF">WQ53_09935</name>
</gene>
<dbReference type="Proteomes" id="UP000033067">
    <property type="component" value="Chromosome"/>
</dbReference>
<dbReference type="Gene3D" id="3.40.50.1820">
    <property type="entry name" value="alpha/beta hydrolase"/>
    <property type="match status" value="1"/>
</dbReference>
<name>A0A0E3UPT1_9GAMM</name>
<dbReference type="PANTHER" id="PTHR48098:SF6">
    <property type="entry name" value="FERRI-BACILLIBACTIN ESTERASE BESA"/>
    <property type="match status" value="1"/>
</dbReference>
<accession>A0A0E3UPT1</accession>
<evidence type="ECO:0000313" key="2">
    <source>
        <dbReference type="Proteomes" id="UP000033067"/>
    </source>
</evidence>